<proteinExistence type="predicted"/>
<name>V6LHC9_9EUKA</name>
<evidence type="ECO:0000259" key="5">
    <source>
        <dbReference type="SMART" id="SM01011"/>
    </source>
</evidence>
<dbReference type="InterPro" id="IPR036005">
    <property type="entry name" value="Creatinase/aminopeptidase-like"/>
</dbReference>
<keyword evidence="2" id="KW-0479">Metal-binding</keyword>
<dbReference type="InterPro" id="IPR029149">
    <property type="entry name" value="Creatin/AminoP/Spt16_N"/>
</dbReference>
<dbReference type="EMBL" id="KI546130">
    <property type="protein sequence ID" value="EST43952.1"/>
    <property type="molecule type" value="Genomic_DNA"/>
</dbReference>
<evidence type="ECO:0000313" key="6">
    <source>
        <dbReference type="EMBL" id="EST43952.1"/>
    </source>
</evidence>
<dbReference type="SUPFAM" id="SSF53092">
    <property type="entry name" value="Creatinase/prolidase N-terminal domain"/>
    <property type="match status" value="1"/>
</dbReference>
<sequence>MFTQHRDNLYKAIGTECAFLSSGVSQCRYDTDRDIQFRQESNFYYFTGYTEPDCFALFNGEAKSATLFIPKLGADHALWVGKIEPNESIEARLSIKVLFIEELEKELGTLQNKTFHIIQDIPTIPNYKVPNPVNDLKSISGELRLIKDSEEIKNLELSSIANKEAFTFIMSNFKAGMYEYEVEGMHKYIVAKHGCKVESFECITATGSNASTLHWVNNSFQSKAGDTFLCDAGCEYNLYASDNTRVFPVSKRFTQKQENLYETVLTSNKVAIASIKPGIKMEELHLIALAEILKGLRKHGLVKEELSFDEQMSIGIPCIFQPHGLGHLMGLDVHDIGAFTDQFKRSTDPRCARLRTTRIMVEGMVITIEPGLYFIDGFLDAAKVDPKKSQHLNFDVIEEYRKECGGYRIEDDILVTKDGHYIFPSAVKEIQDIYKLRDQAFSE</sequence>
<reference evidence="6 7" key="1">
    <citation type="journal article" date="2014" name="PLoS Genet.">
        <title>The Genome of Spironucleus salmonicida Highlights a Fish Pathogen Adapted to Fluctuating Environments.</title>
        <authorList>
            <person name="Xu F."/>
            <person name="Jerlstrom-Hultqvist J."/>
            <person name="Einarsson E."/>
            <person name="Astvaldsson A."/>
            <person name="Svard S.G."/>
            <person name="Andersson J.O."/>
        </authorList>
    </citation>
    <scope>NUCLEOTIDE SEQUENCE</scope>
    <source>
        <strain evidence="7">ATCC 50377</strain>
    </source>
</reference>
<dbReference type="GO" id="GO:0006508">
    <property type="term" value="P:proteolysis"/>
    <property type="evidence" value="ECO:0007669"/>
    <property type="project" value="TreeGrafter"/>
</dbReference>
<dbReference type="EMBL" id="AUWU02000001">
    <property type="protein sequence ID" value="KAH0577819.1"/>
    <property type="molecule type" value="Genomic_DNA"/>
</dbReference>
<evidence type="ECO:0000313" key="8">
    <source>
        <dbReference type="Proteomes" id="UP000018208"/>
    </source>
</evidence>
<evidence type="ECO:0000313" key="7">
    <source>
        <dbReference type="EMBL" id="KAH0577819.1"/>
    </source>
</evidence>
<dbReference type="Gene3D" id="3.90.230.10">
    <property type="entry name" value="Creatinase/methionine aminopeptidase superfamily"/>
    <property type="match status" value="1"/>
</dbReference>
<gene>
    <name evidence="6" type="ORF">SS50377_16255</name>
    <name evidence="7" type="ORF">SS50377_21173</name>
</gene>
<dbReference type="Pfam" id="PF05195">
    <property type="entry name" value="AMP_N"/>
    <property type="match status" value="1"/>
</dbReference>
<dbReference type="Proteomes" id="UP000018208">
    <property type="component" value="Unassembled WGS sequence"/>
</dbReference>
<dbReference type="InterPro" id="IPR000994">
    <property type="entry name" value="Pept_M24"/>
</dbReference>
<dbReference type="PANTHER" id="PTHR43226:SF1">
    <property type="entry name" value="XAA-PRO DIPEPTIDASE"/>
    <property type="match status" value="1"/>
</dbReference>
<comment type="cofactor">
    <cofactor evidence="1">
        <name>Mn(2+)</name>
        <dbReference type="ChEBI" id="CHEBI:29035"/>
    </cofactor>
</comment>
<dbReference type="SMART" id="SM01011">
    <property type="entry name" value="AMP_N"/>
    <property type="match status" value="1"/>
</dbReference>
<organism evidence="6">
    <name type="scientific">Spironucleus salmonicida</name>
    <dbReference type="NCBI Taxonomy" id="348837"/>
    <lineage>
        <taxon>Eukaryota</taxon>
        <taxon>Metamonada</taxon>
        <taxon>Diplomonadida</taxon>
        <taxon>Hexamitidae</taxon>
        <taxon>Hexamitinae</taxon>
        <taxon>Spironucleus</taxon>
    </lineage>
</organism>
<protein>
    <submittedName>
        <fullName evidence="6">Xaa-Pro dipeptidase</fullName>
    </submittedName>
</protein>
<dbReference type="GO" id="GO:0070006">
    <property type="term" value="F:metalloaminopeptidase activity"/>
    <property type="evidence" value="ECO:0007669"/>
    <property type="project" value="InterPro"/>
</dbReference>
<keyword evidence="4" id="KW-0464">Manganese</keyword>
<dbReference type="PANTHER" id="PTHR43226">
    <property type="entry name" value="XAA-PRO AMINOPEPTIDASE 3"/>
    <property type="match status" value="1"/>
</dbReference>
<accession>V6LHC9</accession>
<dbReference type="InterPro" id="IPR052433">
    <property type="entry name" value="X-Pro_dipept-like"/>
</dbReference>
<dbReference type="SUPFAM" id="SSF55920">
    <property type="entry name" value="Creatinase/aminopeptidase"/>
    <property type="match status" value="1"/>
</dbReference>
<feature type="domain" description="Aminopeptidase P N-terminal" evidence="5">
    <location>
        <begin position="1"/>
        <end position="128"/>
    </location>
</feature>
<evidence type="ECO:0000256" key="4">
    <source>
        <dbReference type="ARBA" id="ARBA00023211"/>
    </source>
</evidence>
<keyword evidence="3" id="KW-0378">Hydrolase</keyword>
<dbReference type="OrthoDB" id="10261878at2759"/>
<dbReference type="Pfam" id="PF00557">
    <property type="entry name" value="Peptidase_M24"/>
    <property type="match status" value="1"/>
</dbReference>
<keyword evidence="8" id="KW-1185">Reference proteome</keyword>
<dbReference type="CDD" id="cd01087">
    <property type="entry name" value="Prolidase"/>
    <property type="match status" value="1"/>
</dbReference>
<dbReference type="GO" id="GO:0030145">
    <property type="term" value="F:manganese ion binding"/>
    <property type="evidence" value="ECO:0007669"/>
    <property type="project" value="InterPro"/>
</dbReference>
<dbReference type="AlphaFoldDB" id="V6LHC9"/>
<evidence type="ECO:0000256" key="1">
    <source>
        <dbReference type="ARBA" id="ARBA00001936"/>
    </source>
</evidence>
<evidence type="ECO:0000256" key="2">
    <source>
        <dbReference type="ARBA" id="ARBA00022723"/>
    </source>
</evidence>
<dbReference type="Gene3D" id="3.40.350.10">
    <property type="entry name" value="Creatinase/prolidase N-terminal domain"/>
    <property type="match status" value="1"/>
</dbReference>
<reference evidence="7" key="2">
    <citation type="submission" date="2020-12" db="EMBL/GenBank/DDBJ databases">
        <title>New Spironucleus salmonicida genome in near-complete chromosomes.</title>
        <authorList>
            <person name="Xu F."/>
            <person name="Kurt Z."/>
            <person name="Jimenez-Gonzalez A."/>
            <person name="Astvaldsson A."/>
            <person name="Andersson J.O."/>
            <person name="Svard S.G."/>
        </authorList>
    </citation>
    <scope>NUCLEOTIDE SEQUENCE</scope>
    <source>
        <strain evidence="7">ATCC 50377</strain>
    </source>
</reference>
<evidence type="ECO:0000256" key="3">
    <source>
        <dbReference type="ARBA" id="ARBA00022801"/>
    </source>
</evidence>
<dbReference type="VEuPathDB" id="GiardiaDB:SS50377_21173"/>
<dbReference type="InterPro" id="IPR007865">
    <property type="entry name" value="Aminopep_P_N"/>
</dbReference>